<keyword evidence="1" id="KW-0539">Nucleus</keyword>
<evidence type="ECO:0000313" key="4">
    <source>
        <dbReference type="EMBL" id="RKP39945.1"/>
    </source>
</evidence>
<dbReference type="STRING" id="215637.A0A4Q0A1J7"/>
<feature type="region of interest" description="Disordered" evidence="2">
    <location>
        <begin position="1048"/>
        <end position="1077"/>
    </location>
</feature>
<comment type="function">
    <text evidence="1">Component of the Mediator complex, a coactivator involved in the regulated transcription of nearly all RNA polymerase II-dependent genes. Mediator functions as a bridge to convey information from gene-specific regulatory proteins to the basal RNA polymerase II transcription machinery. Mediator is recruited to promoters by direct interactions with regulatory proteins and serves as a scaffold for the assembly of a functional preinitiation complex with RNA polymerase II and the general transcription factors.</text>
</comment>
<gene>
    <name evidence="1" type="primary">MED16</name>
    <name evidence="4" type="ORF">BJ085DRAFT_34965</name>
</gene>
<keyword evidence="1" id="KW-0010">Activator</keyword>
<keyword evidence="1" id="KW-0805">Transcription regulation</keyword>
<feature type="compositionally biased region" description="Polar residues" evidence="2">
    <location>
        <begin position="159"/>
        <end position="172"/>
    </location>
</feature>
<name>A0A4Q0A1J7_9FUNG</name>
<feature type="region of interest" description="Disordered" evidence="2">
    <location>
        <begin position="84"/>
        <end position="179"/>
    </location>
</feature>
<protein>
    <recommendedName>
        <fullName evidence="1">Mediator of RNA polymerase II transcription subunit 16</fullName>
    </recommendedName>
    <alternativeName>
        <fullName evidence="1">Mediator complex subunit 16</fullName>
    </alternativeName>
</protein>
<reference evidence="5" key="1">
    <citation type="journal article" date="2018" name="Nat. Microbiol.">
        <title>Leveraging single-cell genomics to expand the fungal tree of life.</title>
        <authorList>
            <person name="Ahrendt S.R."/>
            <person name="Quandt C.A."/>
            <person name="Ciobanu D."/>
            <person name="Clum A."/>
            <person name="Salamov A."/>
            <person name="Andreopoulos B."/>
            <person name="Cheng J.F."/>
            <person name="Woyke T."/>
            <person name="Pelin A."/>
            <person name="Henrissat B."/>
            <person name="Reynolds N.K."/>
            <person name="Benny G.L."/>
            <person name="Smith M.E."/>
            <person name="James T.Y."/>
            <person name="Grigoriev I.V."/>
        </authorList>
    </citation>
    <scope>NUCLEOTIDE SEQUENCE [LARGE SCALE GENOMIC DNA]</scope>
    <source>
        <strain evidence="5">RSA 468</strain>
    </source>
</reference>
<sequence>MPGPIAHGDHSTIPNAEQAASLPAYYRRPPAAVVSPPTSSFSRSDTNISLISNSSTATTATVPASNSVILTSPALSAIHPQIGKALSNPTDTSPRPTSLKRSASGVISSPSPLRPPLPIGGSTTAAAAGLPESSRSRNTSDLVGGSGCPGSAGFPGPNPHSTGSTATRSPPSGSAAPRLSRGCPIEVALTEPFAHHYRHPSRPVTAIVDPLGTIQLRRHDESVDQRSANGLLYETRLQQPIVTFQWLPSDRTYGIPSAETRLVATMTTSSDDTATPGGGGGYSPTTTAFQPEVPLTRPPFHGPRNTFGTLAFFALTATGEFYYYYQYDGALFESIVSALPTAGLPSDSTPVLALANLCFDGQEQYLLLTAYYGPQHSLEVALYEIALHFYTTEPTLDPRSLGRFTLTSDQVLQCLPAAYTNTRRGFTIQHLELLPPRSPEPAGPPSAGHNILLNLTVECSVPAPPVAHNSDLGGISSNSTTTTTATVASASTSDSVSMSVIQRWTIVEEAATLLPSVPGDDEPSESTAAAAALPSLTRLIGHQRAVTLLGTDSPLIFIGQTRDCHGLPDKLVAVSRNGSIRWLDRMTLAVAGGSDRPWILPAAWMDRFGPLEYARLAPNGAVLAVSPKGSQEAAIIVLTDWKQLDSAGPMNFVGGTANQLACAILNDQDCSDTLTILRTIPDPLNKQESLTNGVLVAALYRLLSTLSPIGANPLQSDLLVLRRALESMDGLFRTIPACNGVHMNTHTILNTLTIWSEINHSFPLCDPKSVSSEHWIAERFLKELPNILTLLYSVRLLANVLARYGYVYFNSYQVNPSHRSLLNYQSLGSATAGQQRPLSARFNILFLPLFRTILGQLLSFARHLATTGEPLIRAKAPPATVQALNRYLQTTGVQRLPVRLEHMERFLGTLGGGDPGRNNSNNNTTTTTTQLTGESEGKGKGQTEGGSRLTQGGASWDTQLAQQCHILATGQLLLPSTTLAGYILLPATTTTTHQPLPLPTADLLTGIHQQFREWILQHCTANQLVFFPDKWLNPEAEAILRRSAGEQGLLQPAPSSSPSYHIAAPADSSSTSGKTGPQLPASVTFSFWPAIFGVPYGSDQTFDPSVQKLVEHGST</sequence>
<feature type="domain" description="Mediator complex subunit Med16 N-terminal" evidence="3">
    <location>
        <begin position="239"/>
        <end position="590"/>
    </location>
</feature>
<dbReference type="Proteomes" id="UP000268162">
    <property type="component" value="Unassembled WGS sequence"/>
</dbReference>
<dbReference type="Pfam" id="PF11635">
    <property type="entry name" value="Med16_N"/>
    <property type="match status" value="1"/>
</dbReference>
<feature type="compositionally biased region" description="Low complexity" evidence="2">
    <location>
        <begin position="918"/>
        <end position="929"/>
    </location>
</feature>
<evidence type="ECO:0000259" key="3">
    <source>
        <dbReference type="Pfam" id="PF11635"/>
    </source>
</evidence>
<evidence type="ECO:0000256" key="1">
    <source>
        <dbReference type="RuleBase" id="RU364149"/>
    </source>
</evidence>
<feature type="region of interest" description="Disordered" evidence="2">
    <location>
        <begin position="1"/>
        <end position="22"/>
    </location>
</feature>
<dbReference type="EMBL" id="ML002234">
    <property type="protein sequence ID" value="RKP39945.1"/>
    <property type="molecule type" value="Genomic_DNA"/>
</dbReference>
<feature type="compositionally biased region" description="Polar residues" evidence="2">
    <location>
        <begin position="87"/>
        <end position="101"/>
    </location>
</feature>
<dbReference type="AlphaFoldDB" id="A0A4Q0A1J7"/>
<keyword evidence="1" id="KW-0804">Transcription</keyword>
<evidence type="ECO:0000313" key="5">
    <source>
        <dbReference type="Proteomes" id="UP000268162"/>
    </source>
</evidence>
<comment type="subcellular location">
    <subcellularLocation>
        <location evidence="1">Nucleus</location>
    </subcellularLocation>
</comment>
<evidence type="ECO:0000256" key="2">
    <source>
        <dbReference type="SAM" id="MobiDB-lite"/>
    </source>
</evidence>
<keyword evidence="5" id="KW-1185">Reference proteome</keyword>
<comment type="subunit">
    <text evidence="1">Component of the Mediator complex.</text>
</comment>
<comment type="similarity">
    <text evidence="1">Belongs to the Mediator complex subunit 16 family.</text>
</comment>
<dbReference type="GO" id="GO:0016592">
    <property type="term" value="C:mediator complex"/>
    <property type="evidence" value="ECO:0007669"/>
    <property type="project" value="InterPro"/>
</dbReference>
<organism evidence="4 5">
    <name type="scientific">Dimargaris cristalligena</name>
    <dbReference type="NCBI Taxonomy" id="215637"/>
    <lineage>
        <taxon>Eukaryota</taxon>
        <taxon>Fungi</taxon>
        <taxon>Fungi incertae sedis</taxon>
        <taxon>Zoopagomycota</taxon>
        <taxon>Kickxellomycotina</taxon>
        <taxon>Dimargaritomycetes</taxon>
        <taxon>Dimargaritales</taxon>
        <taxon>Dimargaritaceae</taxon>
        <taxon>Dimargaris</taxon>
    </lineage>
</organism>
<feature type="compositionally biased region" description="Polar residues" evidence="2">
    <location>
        <begin position="1067"/>
        <end position="1077"/>
    </location>
</feature>
<proteinExistence type="inferred from homology"/>
<feature type="region of interest" description="Disordered" evidence="2">
    <location>
        <begin position="909"/>
        <end position="952"/>
    </location>
</feature>
<dbReference type="InterPro" id="IPR021665">
    <property type="entry name" value="Mediator_Med16_N"/>
</dbReference>
<accession>A0A4Q0A1J7</accession>